<evidence type="ECO:0000313" key="2">
    <source>
        <dbReference type="Proteomes" id="UP000036367"/>
    </source>
</evidence>
<sequence>MAKQHPTPKTDPQMVAMGFVHENVVCKTWGYAWSTWERDHRLKVPGTTKPSGRWYHEKDLVQHFRDNATTGSEGSR</sequence>
<reference evidence="1" key="1">
    <citation type="submission" date="2015-05" db="EMBL/GenBank/DDBJ databases">
        <title>Permanent draft genome of Rhodopirellula islandicus K833.</title>
        <authorList>
            <person name="Kizina J."/>
            <person name="Richter M."/>
            <person name="Glockner F.O."/>
            <person name="Harder J."/>
        </authorList>
    </citation>
    <scope>NUCLEOTIDE SEQUENCE [LARGE SCALE GENOMIC DNA]</scope>
    <source>
        <strain evidence="1">K833</strain>
    </source>
</reference>
<evidence type="ECO:0008006" key="3">
    <source>
        <dbReference type="Google" id="ProtNLM"/>
    </source>
</evidence>
<gene>
    <name evidence="1" type="ORF">RISK_004932</name>
</gene>
<protein>
    <recommendedName>
        <fullName evidence="3">HTH merR-type domain-containing protein</fullName>
    </recommendedName>
</protein>
<comment type="caution">
    <text evidence="1">The sequence shown here is derived from an EMBL/GenBank/DDBJ whole genome shotgun (WGS) entry which is preliminary data.</text>
</comment>
<organism evidence="1 2">
    <name type="scientific">Rhodopirellula islandica</name>
    <dbReference type="NCBI Taxonomy" id="595434"/>
    <lineage>
        <taxon>Bacteria</taxon>
        <taxon>Pseudomonadati</taxon>
        <taxon>Planctomycetota</taxon>
        <taxon>Planctomycetia</taxon>
        <taxon>Pirellulales</taxon>
        <taxon>Pirellulaceae</taxon>
        <taxon>Rhodopirellula</taxon>
    </lineage>
</organism>
<dbReference type="Proteomes" id="UP000036367">
    <property type="component" value="Unassembled WGS sequence"/>
</dbReference>
<evidence type="ECO:0000313" key="1">
    <source>
        <dbReference type="EMBL" id="KLU02962.1"/>
    </source>
</evidence>
<dbReference type="PATRIC" id="fig|595434.4.peg.4680"/>
<proteinExistence type="predicted"/>
<name>A0A0J1B8B6_RHOIS</name>
<keyword evidence="2" id="KW-1185">Reference proteome</keyword>
<dbReference type="EMBL" id="LECT01000042">
    <property type="protein sequence ID" value="KLU02962.1"/>
    <property type="molecule type" value="Genomic_DNA"/>
</dbReference>
<dbReference type="AlphaFoldDB" id="A0A0J1B8B6"/>
<dbReference type="STRING" id="595434.RISK_004932"/>
<accession>A0A0J1B8B6</accession>